<organism evidence="5">
    <name type="scientific">uncultured Eubacteriales bacterium</name>
    <dbReference type="NCBI Taxonomy" id="172733"/>
    <lineage>
        <taxon>Bacteria</taxon>
        <taxon>Bacillati</taxon>
        <taxon>Bacillota</taxon>
        <taxon>Clostridia</taxon>
        <taxon>Eubacteriales</taxon>
        <taxon>environmental samples</taxon>
    </lineage>
</organism>
<evidence type="ECO:0000256" key="1">
    <source>
        <dbReference type="ARBA" id="ARBA00022723"/>
    </source>
</evidence>
<dbReference type="NCBIfam" id="NF006055">
    <property type="entry name" value="PRK08203.1"/>
    <property type="match status" value="1"/>
</dbReference>
<name>A0A212K8F5_9FIRM</name>
<dbReference type="GO" id="GO:0046872">
    <property type="term" value="F:metal ion binding"/>
    <property type="evidence" value="ECO:0007669"/>
    <property type="project" value="UniProtKB-KW"/>
</dbReference>
<dbReference type="InterPro" id="IPR050287">
    <property type="entry name" value="MTA/SAH_deaminase"/>
</dbReference>
<protein>
    <submittedName>
        <fullName evidence="5">8-oxoguanine deaminase</fullName>
        <ecNumber evidence="5">3.5.4.32</ecNumber>
    </submittedName>
</protein>
<keyword evidence="3" id="KW-0862">Zinc</keyword>
<dbReference type="CDD" id="cd01298">
    <property type="entry name" value="ATZ_TRZ_like"/>
    <property type="match status" value="1"/>
</dbReference>
<dbReference type="InterPro" id="IPR006680">
    <property type="entry name" value="Amidohydro-rel"/>
</dbReference>
<proteinExistence type="predicted"/>
<evidence type="ECO:0000313" key="5">
    <source>
        <dbReference type="EMBL" id="SBW07994.1"/>
    </source>
</evidence>
<evidence type="ECO:0000256" key="3">
    <source>
        <dbReference type="ARBA" id="ARBA00022833"/>
    </source>
</evidence>
<dbReference type="Gene3D" id="2.30.40.10">
    <property type="entry name" value="Urease, subunit C, domain 1"/>
    <property type="match status" value="1"/>
</dbReference>
<dbReference type="SUPFAM" id="SSF51556">
    <property type="entry name" value="Metallo-dependent hydrolases"/>
    <property type="match status" value="1"/>
</dbReference>
<keyword evidence="2 5" id="KW-0378">Hydrolase</keyword>
<dbReference type="AlphaFoldDB" id="A0A212K8F5"/>
<dbReference type="FunFam" id="3.20.20.140:FF:000014">
    <property type="entry name" value="5-methylthioadenosine/S-adenosylhomocysteine deaminase"/>
    <property type="match status" value="1"/>
</dbReference>
<feature type="domain" description="Amidohydrolase-related" evidence="4">
    <location>
        <begin position="54"/>
        <end position="419"/>
    </location>
</feature>
<dbReference type="EC" id="3.5.4.32" evidence="5"/>
<dbReference type="PANTHER" id="PTHR43794:SF11">
    <property type="entry name" value="AMIDOHYDROLASE-RELATED DOMAIN-CONTAINING PROTEIN"/>
    <property type="match status" value="1"/>
</dbReference>
<dbReference type="GO" id="GO:0102127">
    <property type="term" value="F:8-oxoguanine deaminase activity"/>
    <property type="evidence" value="ECO:0007669"/>
    <property type="project" value="UniProtKB-EC"/>
</dbReference>
<dbReference type="InterPro" id="IPR032466">
    <property type="entry name" value="Metal_Hydrolase"/>
</dbReference>
<accession>A0A212K8F5</accession>
<keyword evidence="1" id="KW-0479">Metal-binding</keyword>
<sequence length="450" mass="49601">MSTLLIKNARYIVSCDDNDTLYERANLLIEDGVVTYIGPELRPAEQSIDARRMVVYPGLINTHHHLYQIFSRNLPEVQKMELFPWLVTLYEVWKGLDEDVITLSSLTGLTELAKTGCTTVFDHHYVFPAGAGDLIAAQFRAADQIGVRFHASRGSMDLSKKDGGLPPDSVVQSIDAIMADSERLVRVWHDDSSYSMHQVALAPCSPFSVSGDLLRESAKLARSLGVRLHTHLTETKDEEQFTMEKFGMRPLAYMESLGWVGRDVWFAHGIHFNDEELRHLAATGTGVAHCPISNMKLASGVCRVPEMLRLGVPLGLAVDGAASNDGSNLLEELRVSFLLHRLHSSKDAPSGYDLLKMATRGSARLLGRTDIGHLAVGMAADLFMIDLERPELVGAQFDPMSMLGTVGFKGPVDFCVAAGRPIVQNGQLVTVDEAEVTAKANEKVRRYLNR</sequence>
<dbReference type="GO" id="GO:0019239">
    <property type="term" value="F:deaminase activity"/>
    <property type="evidence" value="ECO:0007669"/>
    <property type="project" value="UniProtKB-ARBA"/>
</dbReference>
<reference evidence="5" key="1">
    <citation type="submission" date="2016-04" db="EMBL/GenBank/DDBJ databases">
        <authorList>
            <person name="Evans L.H."/>
            <person name="Alamgir A."/>
            <person name="Owens N."/>
            <person name="Weber N.D."/>
            <person name="Virtaneva K."/>
            <person name="Barbian K."/>
            <person name="Babar A."/>
            <person name="Rosenke K."/>
        </authorList>
    </citation>
    <scope>NUCLEOTIDE SEQUENCE</scope>
    <source>
        <strain evidence="5">86</strain>
    </source>
</reference>
<evidence type="ECO:0000259" key="4">
    <source>
        <dbReference type="Pfam" id="PF01979"/>
    </source>
</evidence>
<dbReference type="InterPro" id="IPR011059">
    <property type="entry name" value="Metal-dep_hydrolase_composite"/>
</dbReference>
<evidence type="ECO:0000256" key="2">
    <source>
        <dbReference type="ARBA" id="ARBA00022801"/>
    </source>
</evidence>
<dbReference type="Pfam" id="PF01979">
    <property type="entry name" value="Amidohydro_1"/>
    <property type="match status" value="1"/>
</dbReference>
<dbReference type="SUPFAM" id="SSF51338">
    <property type="entry name" value="Composite domain of metallo-dependent hydrolases"/>
    <property type="match status" value="2"/>
</dbReference>
<dbReference type="EMBL" id="FLUN01000001">
    <property type="protein sequence ID" value="SBW07994.1"/>
    <property type="molecule type" value="Genomic_DNA"/>
</dbReference>
<gene>
    <name evidence="5" type="ORF">KL86CLO1_12377</name>
</gene>
<dbReference type="Gene3D" id="3.20.20.140">
    <property type="entry name" value="Metal-dependent hydrolases"/>
    <property type="match status" value="1"/>
</dbReference>
<dbReference type="PANTHER" id="PTHR43794">
    <property type="entry name" value="AMINOHYDROLASE SSNA-RELATED"/>
    <property type="match status" value="1"/>
</dbReference>